<name>A0A4Y2H691_ARAVE</name>
<gene>
    <name evidence="1" type="ORF">AVEN_264387_1</name>
</gene>
<accession>A0A4Y2H691</accession>
<proteinExistence type="predicted"/>
<evidence type="ECO:0000313" key="2">
    <source>
        <dbReference type="Proteomes" id="UP000499080"/>
    </source>
</evidence>
<dbReference type="AlphaFoldDB" id="A0A4Y2H691"/>
<keyword evidence="2" id="KW-1185">Reference proteome</keyword>
<organism evidence="1 2">
    <name type="scientific">Araneus ventricosus</name>
    <name type="common">Orbweaver spider</name>
    <name type="synonym">Epeira ventricosa</name>
    <dbReference type="NCBI Taxonomy" id="182803"/>
    <lineage>
        <taxon>Eukaryota</taxon>
        <taxon>Metazoa</taxon>
        <taxon>Ecdysozoa</taxon>
        <taxon>Arthropoda</taxon>
        <taxon>Chelicerata</taxon>
        <taxon>Arachnida</taxon>
        <taxon>Araneae</taxon>
        <taxon>Araneomorphae</taxon>
        <taxon>Entelegynae</taxon>
        <taxon>Araneoidea</taxon>
        <taxon>Araneidae</taxon>
        <taxon>Araneus</taxon>
    </lineage>
</organism>
<comment type="caution">
    <text evidence="1">The sequence shown here is derived from an EMBL/GenBank/DDBJ whole genome shotgun (WGS) entry which is preliminary data.</text>
</comment>
<sequence length="255" mass="28031">MGMTPRTTIIAPLVMGNSQMKQSSSSTPAKTLPRKKAKNLANSLVQSVAMLHPHLTSWRFTSIKFILQYCRPPNLHKNGSHSAIQTAVSFPSAEAVEKHQCPVPKVSLHPPSTSPVRNCSLCNYVERRDVSILEHMLAKHSCHLCGFTERADLPTRKRHSCHLCDFVEVKKNGLRFHQKTKHGKWAPGLDKVTHNLSKEMSTGNNQPSTPSPSACSGSPVSSLTANHCLGCANKFDSFALLTEHSASCQRYINVG</sequence>
<protein>
    <submittedName>
        <fullName evidence="1">Uncharacterized protein</fullName>
    </submittedName>
</protein>
<evidence type="ECO:0000313" key="1">
    <source>
        <dbReference type="EMBL" id="GBM61067.1"/>
    </source>
</evidence>
<dbReference type="Proteomes" id="UP000499080">
    <property type="component" value="Unassembled WGS sequence"/>
</dbReference>
<dbReference type="EMBL" id="BGPR01001749">
    <property type="protein sequence ID" value="GBM61067.1"/>
    <property type="molecule type" value="Genomic_DNA"/>
</dbReference>
<reference evidence="1 2" key="1">
    <citation type="journal article" date="2019" name="Sci. Rep.">
        <title>Orb-weaving spider Araneus ventricosus genome elucidates the spidroin gene catalogue.</title>
        <authorList>
            <person name="Kono N."/>
            <person name="Nakamura H."/>
            <person name="Ohtoshi R."/>
            <person name="Moran D.A.P."/>
            <person name="Shinohara A."/>
            <person name="Yoshida Y."/>
            <person name="Fujiwara M."/>
            <person name="Mori M."/>
            <person name="Tomita M."/>
            <person name="Arakawa K."/>
        </authorList>
    </citation>
    <scope>NUCLEOTIDE SEQUENCE [LARGE SCALE GENOMIC DNA]</scope>
</reference>